<protein>
    <submittedName>
        <fullName evidence="2">Uncharacterized protein</fullName>
    </submittedName>
</protein>
<keyword evidence="3" id="KW-1185">Reference proteome</keyword>
<dbReference type="EMBL" id="AUSU01009920">
    <property type="protein sequence ID" value="EPS57714.1"/>
    <property type="molecule type" value="Genomic_DNA"/>
</dbReference>
<feature type="compositionally biased region" description="Polar residues" evidence="1">
    <location>
        <begin position="36"/>
        <end position="54"/>
    </location>
</feature>
<evidence type="ECO:0000313" key="3">
    <source>
        <dbReference type="Proteomes" id="UP000015453"/>
    </source>
</evidence>
<feature type="region of interest" description="Disordered" evidence="1">
    <location>
        <begin position="36"/>
        <end position="62"/>
    </location>
</feature>
<organism evidence="2 3">
    <name type="scientific">Genlisea aurea</name>
    <dbReference type="NCBI Taxonomy" id="192259"/>
    <lineage>
        <taxon>Eukaryota</taxon>
        <taxon>Viridiplantae</taxon>
        <taxon>Streptophyta</taxon>
        <taxon>Embryophyta</taxon>
        <taxon>Tracheophyta</taxon>
        <taxon>Spermatophyta</taxon>
        <taxon>Magnoliopsida</taxon>
        <taxon>eudicotyledons</taxon>
        <taxon>Gunneridae</taxon>
        <taxon>Pentapetalae</taxon>
        <taxon>asterids</taxon>
        <taxon>lamiids</taxon>
        <taxon>Lamiales</taxon>
        <taxon>Lentibulariaceae</taxon>
        <taxon>Genlisea</taxon>
    </lineage>
</organism>
<evidence type="ECO:0000313" key="2">
    <source>
        <dbReference type="EMBL" id="EPS57714.1"/>
    </source>
</evidence>
<comment type="caution">
    <text evidence="2">The sequence shown here is derived from an EMBL/GenBank/DDBJ whole genome shotgun (WGS) entry which is preliminary data.</text>
</comment>
<dbReference type="AlphaFoldDB" id="S8BTJ8"/>
<evidence type="ECO:0000256" key="1">
    <source>
        <dbReference type="SAM" id="MobiDB-lite"/>
    </source>
</evidence>
<dbReference type="Proteomes" id="UP000015453">
    <property type="component" value="Unassembled WGS sequence"/>
</dbReference>
<gene>
    <name evidence="2" type="ORF">M569_17103</name>
</gene>
<reference evidence="2 3" key="1">
    <citation type="journal article" date="2013" name="BMC Genomics">
        <title>The miniature genome of a carnivorous plant Genlisea aurea contains a low number of genes and short non-coding sequences.</title>
        <authorList>
            <person name="Leushkin E.V."/>
            <person name="Sutormin R.A."/>
            <person name="Nabieva E.R."/>
            <person name="Penin A.A."/>
            <person name="Kondrashov A.S."/>
            <person name="Logacheva M.D."/>
        </authorList>
    </citation>
    <scope>NUCLEOTIDE SEQUENCE [LARGE SCALE GENOMIC DNA]</scope>
</reference>
<sequence>MEGETLPISENAKADETVLQIGATDEAEPMQVITSAAPESQMATPEPHTSTSKLQPELGRGKRLDVQPVLQVSLYIP</sequence>
<accession>S8BTJ8</accession>
<proteinExistence type="predicted"/>
<name>S8BTJ8_9LAMI</name>